<gene>
    <name evidence="2" type="ORF">P3TCK_06482</name>
</gene>
<dbReference type="InterPro" id="IPR045584">
    <property type="entry name" value="Pilin-like"/>
</dbReference>
<dbReference type="SUPFAM" id="SSF54523">
    <property type="entry name" value="Pili subunits"/>
    <property type="match status" value="1"/>
</dbReference>
<dbReference type="RefSeq" id="WP_006229310.1">
    <property type="nucleotide sequence ID" value="NZ_CH724134.1"/>
</dbReference>
<dbReference type="PROSITE" id="PS00409">
    <property type="entry name" value="PROKAR_NTER_METHYL"/>
    <property type="match status" value="1"/>
</dbReference>
<organism evidence="2 3">
    <name type="scientific">Photobacterium profundum 3TCK</name>
    <dbReference type="NCBI Taxonomy" id="314280"/>
    <lineage>
        <taxon>Bacteria</taxon>
        <taxon>Pseudomonadati</taxon>
        <taxon>Pseudomonadota</taxon>
        <taxon>Gammaproteobacteria</taxon>
        <taxon>Vibrionales</taxon>
        <taxon>Vibrionaceae</taxon>
        <taxon>Photobacterium</taxon>
    </lineage>
</organism>
<dbReference type="AlphaFoldDB" id="Q1Z6U5"/>
<evidence type="ECO:0000256" key="1">
    <source>
        <dbReference type="SAM" id="Phobius"/>
    </source>
</evidence>
<protein>
    <recommendedName>
        <fullName evidence="4">MSHA pilin protein MshA</fullName>
    </recommendedName>
</protein>
<dbReference type="NCBIfam" id="TIGR02532">
    <property type="entry name" value="IV_pilin_GFxxxE"/>
    <property type="match status" value="1"/>
</dbReference>
<keyword evidence="1" id="KW-1133">Transmembrane helix</keyword>
<proteinExistence type="predicted"/>
<dbReference type="HOGENOM" id="CLU_098637_3_1_6"/>
<dbReference type="OrthoDB" id="6400115at2"/>
<reference evidence="2 3" key="1">
    <citation type="submission" date="2006-03" db="EMBL/GenBank/DDBJ databases">
        <authorList>
            <person name="Bartlett D.H."/>
            <person name="Valle G."/>
            <person name="Lauro F.M."/>
            <person name="Vezzi A."/>
            <person name="Simonato F."/>
            <person name="Eloe E."/>
            <person name="Vitulo N."/>
            <person name="Stratton T.K."/>
            <person name="D'angelo M."/>
            <person name="Ferriera S."/>
            <person name="Johnson J."/>
            <person name="Kravitz S."/>
            <person name="Beeson K."/>
            <person name="Sutton G."/>
            <person name="Rogers Y."/>
            <person name="Friedman R."/>
            <person name="Frazier M."/>
            <person name="Venter J.C."/>
        </authorList>
    </citation>
    <scope>NUCLEOTIDE SEQUENCE [LARGE SCALE GENOMIC DNA]</scope>
    <source>
        <strain evidence="2 3">3TCK</strain>
    </source>
</reference>
<name>Q1Z6U5_9GAMM</name>
<keyword evidence="1" id="KW-0472">Membrane</keyword>
<dbReference type="InterPro" id="IPR012902">
    <property type="entry name" value="N_methyl_site"/>
</dbReference>
<dbReference type="Pfam" id="PF07963">
    <property type="entry name" value="N_methyl"/>
    <property type="match status" value="1"/>
</dbReference>
<evidence type="ECO:0008006" key="4">
    <source>
        <dbReference type="Google" id="ProtNLM"/>
    </source>
</evidence>
<accession>Q1Z6U5</accession>
<dbReference type="Proteomes" id="UP000003789">
    <property type="component" value="Unassembled WGS sequence"/>
</dbReference>
<evidence type="ECO:0000313" key="3">
    <source>
        <dbReference type="Proteomes" id="UP000003789"/>
    </source>
</evidence>
<dbReference type="Gene3D" id="3.30.700.10">
    <property type="entry name" value="Glycoprotein, Type 4 Pilin"/>
    <property type="match status" value="1"/>
</dbReference>
<evidence type="ECO:0000313" key="2">
    <source>
        <dbReference type="EMBL" id="EAS44358.1"/>
    </source>
</evidence>
<keyword evidence="1" id="KW-0812">Transmembrane</keyword>
<feature type="transmembrane region" description="Helical" evidence="1">
    <location>
        <begin position="15"/>
        <end position="35"/>
    </location>
</feature>
<dbReference type="EMBL" id="AAPH01000005">
    <property type="protein sequence ID" value="EAS44358.1"/>
    <property type="molecule type" value="Genomic_DNA"/>
</dbReference>
<sequence length="191" mass="20783">MNSAHTNLPTAQSGFTLIELVIAIILVGILAVTALPRFLGVKHDASAAVMKGIAAGFNTVVEQVNYFAIVQGVEHQRNVKVDAGGTLINTYFGTPQEIWDKNLASLMNSDIHYQGNGYYQPDSLTTPCNEGTFCVVDQTPASNVLTGKTGWGMFFFPRGRTVKDNCLAYYIFSENGEEITFREVSTLTDGC</sequence>
<comment type="caution">
    <text evidence="2">The sequence shown here is derived from an EMBL/GenBank/DDBJ whole genome shotgun (WGS) entry which is preliminary data.</text>
</comment>